<name>A0ABW6BRM0_9BACT</name>
<evidence type="ECO:0000256" key="9">
    <source>
        <dbReference type="ARBA" id="ARBA00022909"/>
    </source>
</evidence>
<dbReference type="PANTHER" id="PTHR43071">
    <property type="entry name" value="2-AMINO-4-HYDROXY-6-HYDROXYMETHYLDIHYDROPTERIDINE PYROPHOSPHOKINASE"/>
    <property type="match status" value="1"/>
</dbReference>
<organism evidence="14 15">
    <name type="scientific">Pontibacter toksunensis</name>
    <dbReference type="NCBI Taxonomy" id="1332631"/>
    <lineage>
        <taxon>Bacteria</taxon>
        <taxon>Pseudomonadati</taxon>
        <taxon>Bacteroidota</taxon>
        <taxon>Cytophagia</taxon>
        <taxon>Cytophagales</taxon>
        <taxon>Hymenobacteraceae</taxon>
        <taxon>Pontibacter</taxon>
    </lineage>
</organism>
<evidence type="ECO:0000256" key="4">
    <source>
        <dbReference type="ARBA" id="ARBA00016218"/>
    </source>
</evidence>
<keyword evidence="5 14" id="KW-0808">Transferase</keyword>
<keyword evidence="8" id="KW-0067">ATP-binding</keyword>
<dbReference type="GO" id="GO:0003848">
    <property type="term" value="F:2-amino-4-hydroxy-6-hydroxymethyldihydropteridine diphosphokinase activity"/>
    <property type="evidence" value="ECO:0007669"/>
    <property type="project" value="UniProtKB-EC"/>
</dbReference>
<evidence type="ECO:0000256" key="10">
    <source>
        <dbReference type="ARBA" id="ARBA00029409"/>
    </source>
</evidence>
<dbReference type="NCBIfam" id="TIGR01498">
    <property type="entry name" value="folK"/>
    <property type="match status" value="1"/>
</dbReference>
<dbReference type="InterPro" id="IPR000550">
    <property type="entry name" value="Hppk"/>
</dbReference>
<dbReference type="EC" id="2.7.6.3" evidence="3"/>
<evidence type="ECO:0000256" key="7">
    <source>
        <dbReference type="ARBA" id="ARBA00022777"/>
    </source>
</evidence>
<dbReference type="Gene3D" id="3.30.70.560">
    <property type="entry name" value="7,8-Dihydro-6-hydroxymethylpterin-pyrophosphokinase HPPK"/>
    <property type="match status" value="1"/>
</dbReference>
<dbReference type="EMBL" id="JBHUOX010000005">
    <property type="protein sequence ID" value="MFD3000480.1"/>
    <property type="molecule type" value="Genomic_DNA"/>
</dbReference>
<dbReference type="SUPFAM" id="SSF55083">
    <property type="entry name" value="6-hydroxymethyl-7,8-dihydropterin pyrophosphokinase, HPPK"/>
    <property type="match status" value="1"/>
</dbReference>
<comment type="caution">
    <text evidence="14">The sequence shown here is derived from an EMBL/GenBank/DDBJ whole genome shotgun (WGS) entry which is preliminary data.</text>
</comment>
<keyword evidence="9" id="KW-0289">Folate biosynthesis</keyword>
<dbReference type="Pfam" id="PF01288">
    <property type="entry name" value="HPPK"/>
    <property type="match status" value="1"/>
</dbReference>
<comment type="function">
    <text evidence="10">Catalyzes the transfer of pyrophosphate from adenosine triphosphate (ATP) to 6-hydroxymethyl-7,8-dihydropterin, an enzymatic step in folate biosynthesis pathway.</text>
</comment>
<dbReference type="Proteomes" id="UP001597641">
    <property type="component" value="Unassembled WGS sequence"/>
</dbReference>
<evidence type="ECO:0000259" key="13">
    <source>
        <dbReference type="PROSITE" id="PS00794"/>
    </source>
</evidence>
<comment type="pathway">
    <text evidence="1">Cofactor biosynthesis; tetrahydrofolate biosynthesis; 2-amino-4-hydroxy-6-hydroxymethyl-7,8-dihydropteridine diphosphate from 7,8-dihydroneopterin triphosphate: step 4/4.</text>
</comment>
<evidence type="ECO:0000256" key="2">
    <source>
        <dbReference type="ARBA" id="ARBA00005810"/>
    </source>
</evidence>
<dbReference type="InterPro" id="IPR035907">
    <property type="entry name" value="Hppk_sf"/>
</dbReference>
<evidence type="ECO:0000313" key="14">
    <source>
        <dbReference type="EMBL" id="MFD3000480.1"/>
    </source>
</evidence>
<sequence>MPELYLLLGGNLGDRTSYLADACKSISASVGIITQSSKLYETAAWGKTDQPAFLNQVLEVQTKLSPEEVLQKIHIIEQELGRVRLEHWGARVIDIDILFYDQLVLQSQRLTIPHPQLHLRRFTLMPLAEISPRLVHPVLEKSVEDLLATCPDALEVWKYEEEE</sequence>
<evidence type="ECO:0000256" key="1">
    <source>
        <dbReference type="ARBA" id="ARBA00005051"/>
    </source>
</evidence>
<protein>
    <recommendedName>
        <fullName evidence="4">2-amino-4-hydroxy-6-hydroxymethyldihydropteridine pyrophosphokinase</fullName>
        <ecNumber evidence="3">2.7.6.3</ecNumber>
    </recommendedName>
    <alternativeName>
        <fullName evidence="11">6-hydroxymethyl-7,8-dihydropterin pyrophosphokinase</fullName>
    </alternativeName>
    <alternativeName>
        <fullName evidence="12">7,8-dihydro-6-hydroxymethylpterin-pyrophosphokinase</fullName>
    </alternativeName>
</protein>
<evidence type="ECO:0000256" key="3">
    <source>
        <dbReference type="ARBA" id="ARBA00013253"/>
    </source>
</evidence>
<comment type="similarity">
    <text evidence="2">Belongs to the HPPK family.</text>
</comment>
<evidence type="ECO:0000256" key="8">
    <source>
        <dbReference type="ARBA" id="ARBA00022840"/>
    </source>
</evidence>
<feature type="domain" description="7,8-dihydro-6-hydroxymethylpterin-pyrophosphokinase" evidence="13">
    <location>
        <begin position="87"/>
        <end position="98"/>
    </location>
</feature>
<dbReference type="RefSeq" id="WP_377483525.1">
    <property type="nucleotide sequence ID" value="NZ_JBHUOX010000005.1"/>
</dbReference>
<proteinExistence type="inferred from homology"/>
<evidence type="ECO:0000256" key="5">
    <source>
        <dbReference type="ARBA" id="ARBA00022679"/>
    </source>
</evidence>
<evidence type="ECO:0000313" key="15">
    <source>
        <dbReference type="Proteomes" id="UP001597641"/>
    </source>
</evidence>
<accession>A0ABW6BRM0</accession>
<dbReference type="PANTHER" id="PTHR43071:SF1">
    <property type="entry name" value="2-AMINO-4-HYDROXY-6-HYDROXYMETHYLDIHYDROPTERIDINE PYROPHOSPHOKINASE"/>
    <property type="match status" value="1"/>
</dbReference>
<evidence type="ECO:0000256" key="12">
    <source>
        <dbReference type="ARBA" id="ARBA00033413"/>
    </source>
</evidence>
<evidence type="ECO:0000256" key="6">
    <source>
        <dbReference type="ARBA" id="ARBA00022741"/>
    </source>
</evidence>
<reference evidence="15" key="1">
    <citation type="journal article" date="2019" name="Int. J. Syst. Evol. Microbiol.">
        <title>The Global Catalogue of Microorganisms (GCM) 10K type strain sequencing project: providing services to taxonomists for standard genome sequencing and annotation.</title>
        <authorList>
            <consortium name="The Broad Institute Genomics Platform"/>
            <consortium name="The Broad Institute Genome Sequencing Center for Infectious Disease"/>
            <person name="Wu L."/>
            <person name="Ma J."/>
        </authorList>
    </citation>
    <scope>NUCLEOTIDE SEQUENCE [LARGE SCALE GENOMIC DNA]</scope>
    <source>
        <strain evidence="15">KCTC 23984</strain>
    </source>
</reference>
<dbReference type="PROSITE" id="PS00794">
    <property type="entry name" value="HPPK"/>
    <property type="match status" value="1"/>
</dbReference>
<keyword evidence="7" id="KW-0418">Kinase</keyword>
<gene>
    <name evidence="14" type="primary">folK</name>
    <name evidence="14" type="ORF">ACFS7Z_08930</name>
</gene>
<keyword evidence="6" id="KW-0547">Nucleotide-binding</keyword>
<dbReference type="CDD" id="cd00483">
    <property type="entry name" value="HPPK"/>
    <property type="match status" value="1"/>
</dbReference>
<evidence type="ECO:0000256" key="11">
    <source>
        <dbReference type="ARBA" id="ARBA00029766"/>
    </source>
</evidence>
<keyword evidence="15" id="KW-1185">Reference proteome</keyword>